<keyword evidence="1" id="KW-0812">Transmembrane</keyword>
<evidence type="ECO:0000313" key="2">
    <source>
        <dbReference type="EMBL" id="JAE23861.1"/>
    </source>
</evidence>
<feature type="transmembrane region" description="Helical" evidence="1">
    <location>
        <begin position="6"/>
        <end position="31"/>
    </location>
</feature>
<dbReference type="EMBL" id="GBRH01174035">
    <property type="protein sequence ID" value="JAE23861.1"/>
    <property type="molecule type" value="Transcribed_RNA"/>
</dbReference>
<protein>
    <submittedName>
        <fullName evidence="2">Uncharacterized protein</fullName>
    </submittedName>
</protein>
<organism evidence="2">
    <name type="scientific">Arundo donax</name>
    <name type="common">Giant reed</name>
    <name type="synonym">Donax arundinaceus</name>
    <dbReference type="NCBI Taxonomy" id="35708"/>
    <lineage>
        <taxon>Eukaryota</taxon>
        <taxon>Viridiplantae</taxon>
        <taxon>Streptophyta</taxon>
        <taxon>Embryophyta</taxon>
        <taxon>Tracheophyta</taxon>
        <taxon>Spermatophyta</taxon>
        <taxon>Magnoliopsida</taxon>
        <taxon>Liliopsida</taxon>
        <taxon>Poales</taxon>
        <taxon>Poaceae</taxon>
        <taxon>PACMAD clade</taxon>
        <taxon>Arundinoideae</taxon>
        <taxon>Arundineae</taxon>
        <taxon>Arundo</taxon>
    </lineage>
</organism>
<name>A0A0A9GMT1_ARUDO</name>
<proteinExistence type="predicted"/>
<dbReference type="AlphaFoldDB" id="A0A0A9GMT1"/>
<keyword evidence="1" id="KW-0472">Membrane</keyword>
<keyword evidence="1" id="KW-1133">Transmembrane helix</keyword>
<accession>A0A0A9GMT1</accession>
<reference evidence="2" key="2">
    <citation type="journal article" date="2015" name="Data Brief">
        <title>Shoot transcriptome of the giant reed, Arundo donax.</title>
        <authorList>
            <person name="Barrero R.A."/>
            <person name="Guerrero F.D."/>
            <person name="Moolhuijzen P."/>
            <person name="Goolsby J.A."/>
            <person name="Tidwell J."/>
            <person name="Bellgard S.E."/>
            <person name="Bellgard M.I."/>
        </authorList>
    </citation>
    <scope>NUCLEOTIDE SEQUENCE</scope>
    <source>
        <tissue evidence="2">Shoot tissue taken approximately 20 cm above the soil surface</tissue>
    </source>
</reference>
<reference evidence="2" key="1">
    <citation type="submission" date="2014-09" db="EMBL/GenBank/DDBJ databases">
        <authorList>
            <person name="Magalhaes I.L.F."/>
            <person name="Oliveira U."/>
            <person name="Santos F.R."/>
            <person name="Vidigal T.H.D.A."/>
            <person name="Brescovit A.D."/>
            <person name="Santos A.J."/>
        </authorList>
    </citation>
    <scope>NUCLEOTIDE SEQUENCE</scope>
    <source>
        <tissue evidence="2">Shoot tissue taken approximately 20 cm above the soil surface</tissue>
    </source>
</reference>
<sequence>MVLRNFFFIVLFAQFSFLFDICLSSSLMLFFSFEKILVFMLSCMIPNFHDLWLIECIP</sequence>
<evidence type="ECO:0000256" key="1">
    <source>
        <dbReference type="SAM" id="Phobius"/>
    </source>
</evidence>